<sequence>MTLFIGEHSSKSSNYGESWLKPSSKTPLDGVTPHLAFSSSEPSPPTEMVPETLLDGVKTTLCARNTHPHAYPTYPPLAKYKLDKFQSIQCSPEPFTLHNNGHLPYGTSSCAKDLVDQSQSDRPIRIKRKLLPRKTPRYKVSTIAMAF</sequence>
<comment type="caution">
    <text evidence="2">The sequence shown here is derived from an EMBL/GenBank/DDBJ whole genome shotgun (WGS) entry which is preliminary data.</text>
</comment>
<organism evidence="2">
    <name type="scientific">Tanacetum cinerariifolium</name>
    <name type="common">Dalmatian daisy</name>
    <name type="synonym">Chrysanthemum cinerariifolium</name>
    <dbReference type="NCBI Taxonomy" id="118510"/>
    <lineage>
        <taxon>Eukaryota</taxon>
        <taxon>Viridiplantae</taxon>
        <taxon>Streptophyta</taxon>
        <taxon>Embryophyta</taxon>
        <taxon>Tracheophyta</taxon>
        <taxon>Spermatophyta</taxon>
        <taxon>Magnoliopsida</taxon>
        <taxon>eudicotyledons</taxon>
        <taxon>Gunneridae</taxon>
        <taxon>Pentapetalae</taxon>
        <taxon>asterids</taxon>
        <taxon>campanulids</taxon>
        <taxon>Asterales</taxon>
        <taxon>Asteraceae</taxon>
        <taxon>Asteroideae</taxon>
        <taxon>Anthemideae</taxon>
        <taxon>Anthemidinae</taxon>
        <taxon>Tanacetum</taxon>
    </lineage>
</organism>
<name>A0A699IHY6_TANCI</name>
<evidence type="ECO:0000313" key="2">
    <source>
        <dbReference type="EMBL" id="GEZ64355.1"/>
    </source>
</evidence>
<dbReference type="EMBL" id="BKCJ010304532">
    <property type="protein sequence ID" value="GEZ64355.1"/>
    <property type="molecule type" value="Genomic_DNA"/>
</dbReference>
<feature type="region of interest" description="Disordered" evidence="1">
    <location>
        <begin position="1"/>
        <end position="50"/>
    </location>
</feature>
<reference evidence="2" key="1">
    <citation type="journal article" date="2019" name="Sci. Rep.">
        <title>Draft genome of Tanacetum cinerariifolium, the natural source of mosquito coil.</title>
        <authorList>
            <person name="Yamashiro T."/>
            <person name="Shiraishi A."/>
            <person name="Satake H."/>
            <person name="Nakayama K."/>
        </authorList>
    </citation>
    <scope>NUCLEOTIDE SEQUENCE</scope>
</reference>
<accession>A0A699IHY6</accession>
<dbReference type="AlphaFoldDB" id="A0A699IHY6"/>
<protein>
    <submittedName>
        <fullName evidence="2">Uncharacterized protein</fullName>
    </submittedName>
</protein>
<gene>
    <name evidence="2" type="ORF">Tci_536328</name>
</gene>
<evidence type="ECO:0000256" key="1">
    <source>
        <dbReference type="SAM" id="MobiDB-lite"/>
    </source>
</evidence>
<proteinExistence type="predicted"/>
<feature type="compositionally biased region" description="Polar residues" evidence="1">
    <location>
        <begin position="11"/>
        <end position="26"/>
    </location>
</feature>